<evidence type="ECO:0000313" key="5">
    <source>
        <dbReference type="Proteomes" id="UP000305874"/>
    </source>
</evidence>
<feature type="transmembrane region" description="Helical" evidence="1">
    <location>
        <begin position="192"/>
        <end position="211"/>
    </location>
</feature>
<evidence type="ECO:0000313" key="4">
    <source>
        <dbReference type="Proteomes" id="UP000033664"/>
    </source>
</evidence>
<dbReference type="EMBL" id="PNCG01000016">
    <property type="protein sequence ID" value="TMP86023.1"/>
    <property type="molecule type" value="Genomic_DNA"/>
</dbReference>
<dbReference type="Proteomes" id="UP000033664">
    <property type="component" value="Unassembled WGS sequence"/>
</dbReference>
<keyword evidence="1" id="KW-1133">Transmembrane helix</keyword>
<feature type="transmembrane region" description="Helical" evidence="1">
    <location>
        <begin position="12"/>
        <end position="32"/>
    </location>
</feature>
<dbReference type="Proteomes" id="UP000305874">
    <property type="component" value="Unassembled WGS sequence"/>
</dbReference>
<keyword evidence="1" id="KW-0812">Transmembrane</keyword>
<feature type="transmembrane region" description="Helical" evidence="1">
    <location>
        <begin position="334"/>
        <end position="356"/>
    </location>
</feature>
<dbReference type="PANTHER" id="PTHR34219">
    <property type="entry name" value="IRON-REGULATED INNER MEMBRANE PROTEIN-RELATED"/>
    <property type="match status" value="1"/>
</dbReference>
<accession>A0A0F4PSU5</accession>
<dbReference type="PATRIC" id="fig|151081.8.peg.1943"/>
<protein>
    <submittedName>
        <fullName evidence="2">Cellulose-binding protein</fullName>
    </submittedName>
</protein>
<dbReference type="EMBL" id="JXXZ01000008">
    <property type="protein sequence ID" value="KJY99299.1"/>
    <property type="molecule type" value="Genomic_DNA"/>
</dbReference>
<evidence type="ECO:0000313" key="3">
    <source>
        <dbReference type="EMBL" id="TMP86023.1"/>
    </source>
</evidence>
<dbReference type="STRING" id="151081.TW72_10520"/>
<reference evidence="3" key="4">
    <citation type="submission" date="2019-09" db="EMBL/GenBank/DDBJ databases">
        <title>Co-occurence of chitin degradation, pigmentation and bioactivity in marine Pseudoalteromonas.</title>
        <authorList>
            <person name="Sonnenschein E.C."/>
            <person name="Bech P.K."/>
        </authorList>
    </citation>
    <scope>NUCLEOTIDE SEQUENCE</scope>
    <source>
        <strain evidence="3">S2897</strain>
    </source>
</reference>
<proteinExistence type="predicted"/>
<comment type="caution">
    <text evidence="2">The sequence shown here is derived from an EMBL/GenBank/DDBJ whole genome shotgun (WGS) entry which is preliminary data.</text>
</comment>
<dbReference type="OrthoDB" id="5294804at2"/>
<dbReference type="eggNOG" id="COG3182">
    <property type="taxonomic scope" value="Bacteria"/>
</dbReference>
<feature type="transmembrane region" description="Helical" evidence="1">
    <location>
        <begin position="146"/>
        <end position="166"/>
    </location>
</feature>
<gene>
    <name evidence="3" type="ORF">CWC05_15590</name>
    <name evidence="2" type="ORF">TW72_10520</name>
</gene>
<reference evidence="5" key="3">
    <citation type="submission" date="2019-06" db="EMBL/GenBank/DDBJ databases">
        <title>Co-occurence of chitin degradation, pigmentation and bioactivity in marine Pseudoalteromonas.</title>
        <authorList>
            <person name="Sonnenschein E.C."/>
            <person name="Bech P.K."/>
        </authorList>
    </citation>
    <scope>NUCLEOTIDE SEQUENCE [LARGE SCALE GENOMIC DNA]</scope>
    <source>
        <strain evidence="5">S2897</strain>
    </source>
</reference>
<dbReference type="InterPro" id="IPR005625">
    <property type="entry name" value="PepSY-ass_TM"/>
</dbReference>
<dbReference type="GeneID" id="58228925"/>
<keyword evidence="1" id="KW-0472">Membrane</keyword>
<organism evidence="2 4">
    <name type="scientific">Pseudoalteromonas ruthenica</name>
    <dbReference type="NCBI Taxonomy" id="151081"/>
    <lineage>
        <taxon>Bacteria</taxon>
        <taxon>Pseudomonadati</taxon>
        <taxon>Pseudomonadota</taxon>
        <taxon>Gammaproteobacteria</taxon>
        <taxon>Alteromonadales</taxon>
        <taxon>Pseudoalteromonadaceae</taxon>
        <taxon>Pseudoalteromonas</taxon>
    </lineage>
</organism>
<reference evidence="3 5" key="2">
    <citation type="submission" date="2017-12" db="EMBL/GenBank/DDBJ databases">
        <authorList>
            <person name="Paulsen S."/>
            <person name="Gram L.K."/>
        </authorList>
    </citation>
    <scope>NUCLEOTIDE SEQUENCE [LARGE SCALE GENOMIC DNA]</scope>
    <source>
        <strain evidence="3 5">S2897</strain>
    </source>
</reference>
<dbReference type="PANTHER" id="PTHR34219:SF8">
    <property type="entry name" value="PEPSY DOMAIN-CONTAINING PROTEIN"/>
    <property type="match status" value="1"/>
</dbReference>
<reference evidence="2 4" key="1">
    <citation type="journal article" date="2015" name="BMC Genomics">
        <title>Genome mining reveals unlocked bioactive potential of marine Gram-negative bacteria.</title>
        <authorList>
            <person name="Machado H."/>
            <person name="Sonnenschein E.C."/>
            <person name="Melchiorsen J."/>
            <person name="Gram L."/>
        </authorList>
    </citation>
    <scope>NUCLEOTIDE SEQUENCE [LARGE SCALE GENOMIC DNA]</scope>
    <source>
        <strain evidence="2 4">S3137</strain>
    </source>
</reference>
<dbReference type="RefSeq" id="WP_045979418.1">
    <property type="nucleotide sequence ID" value="NZ_JXXY01000007.1"/>
</dbReference>
<dbReference type="AlphaFoldDB" id="A0A0F4PSU5"/>
<sequence length="379" mass="43897">MRKTLFKIHSWLALAAMLPLLLISITGAILVFKSEIDGWLMPQKHFAVANTEQRLSLDTLTERIEQRYPEHVIAAWEVFDNDTADRVYTIKKGTEDWYKFHVNQYSGETLSEPVSTTHYITDFLVELHYTFMLNDLDSLPGQTGTVLGFFFALFLLVLGVTGLIIYRKFWRRLFTLRWRATLQIVLSDIHKMTGVFGSPILIILAITGGYFNYAVWYHEVIEHADEEHPVVMNKQHSANLSLQSLMDDSRTQIASFKPTFITLPHEGDDHITFWGEVDSSNPLFSEYGNMVTYNRDTGAHMSNWDIREVAFGWQLIDSFRKLHFGYFAGLVSKIIWAVIGLSPVWLAGTGFYLWYVRSRRKKASKRNRRAQTHHKRAYS</sequence>
<name>A0A0F4PSU5_9GAMM</name>
<evidence type="ECO:0000313" key="2">
    <source>
        <dbReference type="EMBL" id="KJY99299.1"/>
    </source>
</evidence>
<keyword evidence="4" id="KW-1185">Reference proteome</keyword>
<evidence type="ECO:0000256" key="1">
    <source>
        <dbReference type="SAM" id="Phobius"/>
    </source>
</evidence>
<dbReference type="Pfam" id="PF03929">
    <property type="entry name" value="PepSY_TM"/>
    <property type="match status" value="1"/>
</dbReference>